<name>A0A8G2C5T1_DESNO</name>
<dbReference type="InterPro" id="IPR005358">
    <property type="entry name" value="Puta_zinc/iron-chelating_dom"/>
</dbReference>
<comment type="caution">
    <text evidence="1">The sequence shown here is derived from an EMBL/GenBank/DDBJ whole genome shotgun (WGS) entry which is preliminary data.</text>
</comment>
<dbReference type="AlphaFoldDB" id="A0A8G2C5T1"/>
<dbReference type="Proteomes" id="UP000199581">
    <property type="component" value="Unassembled WGS sequence"/>
</dbReference>
<keyword evidence="2" id="KW-1185">Reference proteome</keyword>
<gene>
    <name evidence="1" type="ORF">SAMN05421830_11726</name>
</gene>
<dbReference type="OrthoDB" id="9780934at2"/>
<dbReference type="Pfam" id="PF03692">
    <property type="entry name" value="CxxCxxCC"/>
    <property type="match status" value="1"/>
</dbReference>
<evidence type="ECO:0000313" key="1">
    <source>
        <dbReference type="EMBL" id="SFM15803.1"/>
    </source>
</evidence>
<proteinExistence type="predicted"/>
<evidence type="ECO:0000313" key="2">
    <source>
        <dbReference type="Proteomes" id="UP000199581"/>
    </source>
</evidence>
<dbReference type="EMBL" id="FOTO01000017">
    <property type="protein sequence ID" value="SFM15803.1"/>
    <property type="molecule type" value="Genomic_DNA"/>
</dbReference>
<reference evidence="1 2" key="1">
    <citation type="submission" date="2016-10" db="EMBL/GenBank/DDBJ databases">
        <authorList>
            <person name="Varghese N."/>
            <person name="Submissions S."/>
        </authorList>
    </citation>
    <scope>NUCLEOTIDE SEQUENCE [LARGE SCALE GENOMIC DNA]</scope>
    <source>
        <strain evidence="1 2">DSM 1741</strain>
    </source>
</reference>
<dbReference type="RefSeq" id="WP_092194137.1">
    <property type="nucleotide sequence ID" value="NZ_FOTO01000017.1"/>
</dbReference>
<accession>A0A8G2C5T1</accession>
<organism evidence="1 2">
    <name type="scientific">Desulfomicrobium norvegicum (strain DSM 1741 / NCIMB 8310)</name>
    <name type="common">Desulfovibrio baculatus (strain Norway 4)</name>
    <name type="synonym">Desulfovibrio desulfuricans (strain Norway 4)</name>
    <dbReference type="NCBI Taxonomy" id="52561"/>
    <lineage>
        <taxon>Bacteria</taxon>
        <taxon>Pseudomonadati</taxon>
        <taxon>Thermodesulfobacteriota</taxon>
        <taxon>Desulfovibrionia</taxon>
        <taxon>Desulfovibrionales</taxon>
        <taxon>Desulfomicrobiaceae</taxon>
        <taxon>Desulfomicrobium</taxon>
    </lineage>
</organism>
<protein>
    <submittedName>
        <fullName evidence="1">Zinc-or iron-chelating domain-containing protein</fullName>
    </submittedName>
</protein>
<sequence length="208" mass="23478">MALSTCRRCGTCCEKGGPALHEADKGLLEHIPMKDVVCLRRGELAFDPRTQSLQPLPLELMKIRGKGAGWECVYFLPREKSCAVYGHRPLECRSLFCADTDAIHKAMAEPTLSREDIVEKGSGLWACIEEHESSFPMTQALRLAQTERDSATAICFELDGLIRREIHFRRVLAEKVGAVDVDLWAYFGRPLWLALLPLNPEFSRYDQV</sequence>